<dbReference type="GO" id="GO:0009922">
    <property type="term" value="F:fatty acid elongase activity"/>
    <property type="evidence" value="ECO:0007669"/>
    <property type="project" value="UniProtKB-EC"/>
</dbReference>
<keyword evidence="7 10" id="KW-0443">Lipid metabolism</keyword>
<dbReference type="GO" id="GO:0042761">
    <property type="term" value="P:very long-chain fatty acid biosynthetic process"/>
    <property type="evidence" value="ECO:0007669"/>
    <property type="project" value="TreeGrafter"/>
</dbReference>
<keyword evidence="6" id="KW-1133">Transmembrane helix</keyword>
<evidence type="ECO:0000256" key="2">
    <source>
        <dbReference type="ARBA" id="ARBA00022516"/>
    </source>
</evidence>
<keyword evidence="2 10" id="KW-0444">Lipid biosynthesis</keyword>
<accession>A0A9D4Q6R8</accession>
<comment type="similarity">
    <text evidence="10">Belongs to the ELO family.</text>
</comment>
<dbReference type="PANTHER" id="PTHR11157">
    <property type="entry name" value="FATTY ACID ACYL TRANSFERASE-RELATED"/>
    <property type="match status" value="1"/>
</dbReference>
<evidence type="ECO:0000256" key="4">
    <source>
        <dbReference type="ARBA" id="ARBA00022692"/>
    </source>
</evidence>
<dbReference type="PANTHER" id="PTHR11157:SF69">
    <property type="entry name" value="ELONGATION OF VERY LONG CHAIN FATTY ACIDS PROTEIN 7"/>
    <property type="match status" value="1"/>
</dbReference>
<keyword evidence="9 10" id="KW-0275">Fatty acid biosynthesis</keyword>
<dbReference type="GO" id="GO:0034625">
    <property type="term" value="P:fatty acid elongation, monounsaturated fatty acid"/>
    <property type="evidence" value="ECO:0007669"/>
    <property type="project" value="TreeGrafter"/>
</dbReference>
<comment type="subcellular location">
    <subcellularLocation>
        <location evidence="1">Membrane</location>
        <topology evidence="1">Multi-pass membrane protein</topology>
    </subcellularLocation>
</comment>
<evidence type="ECO:0000313" key="12">
    <source>
        <dbReference type="Proteomes" id="UP000821837"/>
    </source>
</evidence>
<evidence type="ECO:0000256" key="8">
    <source>
        <dbReference type="ARBA" id="ARBA00023136"/>
    </source>
</evidence>
<evidence type="ECO:0000313" key="11">
    <source>
        <dbReference type="EMBL" id="KAH7968958.1"/>
    </source>
</evidence>
<evidence type="ECO:0000256" key="6">
    <source>
        <dbReference type="ARBA" id="ARBA00022989"/>
    </source>
</evidence>
<reference evidence="11" key="2">
    <citation type="submission" date="2021-09" db="EMBL/GenBank/DDBJ databases">
        <authorList>
            <person name="Jia N."/>
            <person name="Wang J."/>
            <person name="Shi W."/>
            <person name="Du L."/>
            <person name="Sun Y."/>
            <person name="Zhan W."/>
            <person name="Jiang J."/>
            <person name="Wang Q."/>
            <person name="Zhang B."/>
            <person name="Ji P."/>
            <person name="Sakyi L.B."/>
            <person name="Cui X."/>
            <person name="Yuan T."/>
            <person name="Jiang B."/>
            <person name="Yang W."/>
            <person name="Lam T.T.-Y."/>
            <person name="Chang Q."/>
            <person name="Ding S."/>
            <person name="Wang X."/>
            <person name="Zhu J."/>
            <person name="Ruan X."/>
            <person name="Zhao L."/>
            <person name="Wei J."/>
            <person name="Que T."/>
            <person name="Du C."/>
            <person name="Cheng J."/>
            <person name="Dai P."/>
            <person name="Han X."/>
            <person name="Huang E."/>
            <person name="Gao Y."/>
            <person name="Liu J."/>
            <person name="Shao H."/>
            <person name="Ye R."/>
            <person name="Li L."/>
            <person name="Wei W."/>
            <person name="Wang X."/>
            <person name="Wang C."/>
            <person name="Huo Q."/>
            <person name="Li W."/>
            <person name="Guo W."/>
            <person name="Chen H."/>
            <person name="Chen S."/>
            <person name="Zhou L."/>
            <person name="Zhou L."/>
            <person name="Ni X."/>
            <person name="Tian J."/>
            <person name="Zhou Y."/>
            <person name="Sheng Y."/>
            <person name="Liu T."/>
            <person name="Pan Y."/>
            <person name="Xia L."/>
            <person name="Li J."/>
            <person name="Zhao F."/>
            <person name="Cao W."/>
        </authorList>
    </citation>
    <scope>NUCLEOTIDE SEQUENCE</scope>
    <source>
        <strain evidence="11">Rsan-2018</strain>
        <tissue evidence="11">Larvae</tissue>
    </source>
</reference>
<comment type="catalytic activity">
    <reaction evidence="10">
        <text>a very-long-chain acyl-CoA + malonyl-CoA + H(+) = a very-long-chain 3-oxoacyl-CoA + CO2 + CoA</text>
        <dbReference type="Rhea" id="RHEA:32727"/>
        <dbReference type="ChEBI" id="CHEBI:15378"/>
        <dbReference type="ChEBI" id="CHEBI:16526"/>
        <dbReference type="ChEBI" id="CHEBI:57287"/>
        <dbReference type="ChEBI" id="CHEBI:57384"/>
        <dbReference type="ChEBI" id="CHEBI:90725"/>
        <dbReference type="ChEBI" id="CHEBI:90736"/>
        <dbReference type="EC" id="2.3.1.199"/>
    </reaction>
</comment>
<dbReference type="Proteomes" id="UP000821837">
    <property type="component" value="Unassembled WGS sequence"/>
</dbReference>
<name>A0A9D4Q6R8_RHISA</name>
<protein>
    <recommendedName>
        <fullName evidence="10">Elongation of very long chain fatty acids protein</fullName>
        <ecNumber evidence="10">2.3.1.199</ecNumber>
    </recommendedName>
    <alternativeName>
        <fullName evidence="10">Very-long-chain 3-oxoacyl-CoA synthase</fullName>
    </alternativeName>
</protein>
<dbReference type="Pfam" id="PF01151">
    <property type="entry name" value="ELO"/>
    <property type="match status" value="1"/>
</dbReference>
<dbReference type="GO" id="GO:0030148">
    <property type="term" value="P:sphingolipid biosynthetic process"/>
    <property type="evidence" value="ECO:0007669"/>
    <property type="project" value="TreeGrafter"/>
</dbReference>
<keyword evidence="12" id="KW-1185">Reference proteome</keyword>
<proteinExistence type="inferred from homology"/>
<dbReference type="AlphaFoldDB" id="A0A9D4Q6R8"/>
<organism evidence="11 12">
    <name type="scientific">Rhipicephalus sanguineus</name>
    <name type="common">Brown dog tick</name>
    <name type="synonym">Ixodes sanguineus</name>
    <dbReference type="NCBI Taxonomy" id="34632"/>
    <lineage>
        <taxon>Eukaryota</taxon>
        <taxon>Metazoa</taxon>
        <taxon>Ecdysozoa</taxon>
        <taxon>Arthropoda</taxon>
        <taxon>Chelicerata</taxon>
        <taxon>Arachnida</taxon>
        <taxon>Acari</taxon>
        <taxon>Parasitiformes</taxon>
        <taxon>Ixodida</taxon>
        <taxon>Ixodoidea</taxon>
        <taxon>Ixodidae</taxon>
        <taxon>Rhipicephalinae</taxon>
        <taxon>Rhipicephalus</taxon>
        <taxon>Rhipicephalus</taxon>
    </lineage>
</organism>
<dbReference type="InterPro" id="IPR002076">
    <property type="entry name" value="ELO_fam"/>
</dbReference>
<dbReference type="EMBL" id="JABSTV010001248">
    <property type="protein sequence ID" value="KAH7968958.1"/>
    <property type="molecule type" value="Genomic_DNA"/>
</dbReference>
<evidence type="ECO:0000256" key="1">
    <source>
        <dbReference type="ARBA" id="ARBA00004141"/>
    </source>
</evidence>
<reference evidence="11" key="1">
    <citation type="journal article" date="2020" name="Cell">
        <title>Large-Scale Comparative Analyses of Tick Genomes Elucidate Their Genetic Diversity and Vector Capacities.</title>
        <authorList>
            <consortium name="Tick Genome and Microbiome Consortium (TIGMIC)"/>
            <person name="Jia N."/>
            <person name="Wang J."/>
            <person name="Shi W."/>
            <person name="Du L."/>
            <person name="Sun Y."/>
            <person name="Zhan W."/>
            <person name="Jiang J.F."/>
            <person name="Wang Q."/>
            <person name="Zhang B."/>
            <person name="Ji P."/>
            <person name="Bell-Sakyi L."/>
            <person name="Cui X.M."/>
            <person name="Yuan T.T."/>
            <person name="Jiang B.G."/>
            <person name="Yang W.F."/>
            <person name="Lam T.T."/>
            <person name="Chang Q.C."/>
            <person name="Ding S.J."/>
            <person name="Wang X.J."/>
            <person name="Zhu J.G."/>
            <person name="Ruan X.D."/>
            <person name="Zhao L."/>
            <person name="Wei J.T."/>
            <person name="Ye R.Z."/>
            <person name="Que T.C."/>
            <person name="Du C.H."/>
            <person name="Zhou Y.H."/>
            <person name="Cheng J.X."/>
            <person name="Dai P.F."/>
            <person name="Guo W.B."/>
            <person name="Han X.H."/>
            <person name="Huang E.J."/>
            <person name="Li L.F."/>
            <person name="Wei W."/>
            <person name="Gao Y.C."/>
            <person name="Liu J.Z."/>
            <person name="Shao H.Z."/>
            <person name="Wang X."/>
            <person name="Wang C.C."/>
            <person name="Yang T.C."/>
            <person name="Huo Q.B."/>
            <person name="Li W."/>
            <person name="Chen H.Y."/>
            <person name="Chen S.E."/>
            <person name="Zhou L.G."/>
            <person name="Ni X.B."/>
            <person name="Tian J.H."/>
            <person name="Sheng Y."/>
            <person name="Liu T."/>
            <person name="Pan Y.S."/>
            <person name="Xia L.Y."/>
            <person name="Li J."/>
            <person name="Zhao F."/>
            <person name="Cao W.C."/>
        </authorList>
    </citation>
    <scope>NUCLEOTIDE SEQUENCE</scope>
    <source>
        <strain evidence="11">Rsan-2018</strain>
    </source>
</reference>
<gene>
    <name evidence="11" type="ORF">HPB52_013202</name>
</gene>
<keyword evidence="3 10" id="KW-0808">Transferase</keyword>
<dbReference type="GO" id="GO:0005789">
    <property type="term" value="C:endoplasmic reticulum membrane"/>
    <property type="evidence" value="ECO:0007669"/>
    <property type="project" value="TreeGrafter"/>
</dbReference>
<sequence length="116" mass="13483">MDDVNDVEHVEGVKPEIAEPTPVYAERVNNGKYKDEEEDRDYVSGLHVVHHCVIAWNMWICVTYGAQAQTIFVTCMNTLVHLVMYSYYFLAALGPRAQRFLWWKRYLTQDDIGSPI</sequence>
<dbReference type="GO" id="GO:0034626">
    <property type="term" value="P:fatty acid elongation, polyunsaturated fatty acid"/>
    <property type="evidence" value="ECO:0007669"/>
    <property type="project" value="TreeGrafter"/>
</dbReference>
<keyword evidence="8" id="KW-0472">Membrane</keyword>
<dbReference type="GO" id="GO:0019367">
    <property type="term" value="P:fatty acid elongation, saturated fatty acid"/>
    <property type="evidence" value="ECO:0007669"/>
    <property type="project" value="TreeGrafter"/>
</dbReference>
<dbReference type="EC" id="2.3.1.199" evidence="10"/>
<keyword evidence="4" id="KW-0812">Transmembrane</keyword>
<comment type="caution">
    <text evidence="11">The sequence shown here is derived from an EMBL/GenBank/DDBJ whole genome shotgun (WGS) entry which is preliminary data.</text>
</comment>
<evidence type="ECO:0000256" key="7">
    <source>
        <dbReference type="ARBA" id="ARBA00023098"/>
    </source>
</evidence>
<evidence type="ECO:0000256" key="3">
    <source>
        <dbReference type="ARBA" id="ARBA00022679"/>
    </source>
</evidence>
<evidence type="ECO:0000256" key="5">
    <source>
        <dbReference type="ARBA" id="ARBA00022832"/>
    </source>
</evidence>
<evidence type="ECO:0000256" key="9">
    <source>
        <dbReference type="ARBA" id="ARBA00023160"/>
    </source>
</evidence>
<evidence type="ECO:0000256" key="10">
    <source>
        <dbReference type="RuleBase" id="RU361115"/>
    </source>
</evidence>
<keyword evidence="5 10" id="KW-0276">Fatty acid metabolism</keyword>